<gene>
    <name evidence="2" type="ORF">ROS62_12720</name>
</gene>
<keyword evidence="3" id="KW-1185">Reference proteome</keyword>
<evidence type="ECO:0000313" key="2">
    <source>
        <dbReference type="EMBL" id="MDT3725702.1"/>
    </source>
</evidence>
<dbReference type="RefSeq" id="WP_337674572.1">
    <property type="nucleotide sequence ID" value="NZ_JAVSGH010000012.1"/>
</dbReference>
<organism evidence="2 3">
    <name type="scientific">Streptomyces althioticus subsp. attaecolombicae</name>
    <dbReference type="NCBI Taxonomy" id="3075534"/>
    <lineage>
        <taxon>Bacteria</taxon>
        <taxon>Bacillati</taxon>
        <taxon>Actinomycetota</taxon>
        <taxon>Actinomycetes</taxon>
        <taxon>Kitasatosporales</taxon>
        <taxon>Streptomycetaceae</taxon>
        <taxon>Streptomyces</taxon>
        <taxon>Streptomyces althioticus group</taxon>
    </lineage>
</organism>
<keyword evidence="1" id="KW-0472">Membrane</keyword>
<dbReference type="EMBL" id="JAVSGH010000012">
    <property type="protein sequence ID" value="MDT3725702.1"/>
    <property type="molecule type" value="Genomic_DNA"/>
</dbReference>
<evidence type="ECO:0000313" key="3">
    <source>
        <dbReference type="Proteomes" id="UP001181313"/>
    </source>
</evidence>
<reference evidence="2" key="1">
    <citation type="submission" date="2024-05" db="EMBL/GenBank/DDBJ databases">
        <title>30 novel species of actinomycetes from the DSMZ collection.</title>
        <authorList>
            <person name="Nouioui I."/>
        </authorList>
    </citation>
    <scope>NUCLEOTIDE SEQUENCE</scope>
    <source>
        <strain evidence="2">DSM 41972</strain>
    </source>
</reference>
<keyword evidence="1" id="KW-1133">Transmembrane helix</keyword>
<protein>
    <recommendedName>
        <fullName evidence="4">DUF485 domain-containing protein</fullName>
    </recommendedName>
</protein>
<comment type="caution">
    <text evidence="2">The sequence shown here is derived from an EMBL/GenBank/DDBJ whole genome shotgun (WGS) entry which is preliminary data.</text>
</comment>
<evidence type="ECO:0000256" key="1">
    <source>
        <dbReference type="SAM" id="Phobius"/>
    </source>
</evidence>
<feature type="transmembrane region" description="Helical" evidence="1">
    <location>
        <begin position="73"/>
        <end position="94"/>
    </location>
</feature>
<dbReference type="Proteomes" id="UP001181313">
    <property type="component" value="Unassembled WGS sequence"/>
</dbReference>
<keyword evidence="1" id="KW-0812">Transmembrane</keyword>
<proteinExistence type="predicted"/>
<evidence type="ECO:0008006" key="4">
    <source>
        <dbReference type="Google" id="ProtNLM"/>
    </source>
</evidence>
<feature type="transmembrane region" description="Helical" evidence="1">
    <location>
        <begin position="49"/>
        <end position="67"/>
    </location>
</feature>
<name>A0ABU3HYE1_9ACTN</name>
<accession>A0ABU3HYE1</accession>
<sequence length="117" mass="11816">MSGVVLEFYGAEPYRHGTPVPPEHALSVPASASASAAAAAARLRIGLRIGVRIAGVWLAYVAGGALLPEVYGVGVAGGVSVGVVLALVPLGTGLHGIVAYGRRVDAVETGSDDRRWA</sequence>